<evidence type="ECO:0000313" key="5">
    <source>
        <dbReference type="Proteomes" id="UP000185696"/>
    </source>
</evidence>
<comment type="caution">
    <text evidence="2">Lacks conserved residue(s) required for the propagation of feature annotation.</text>
</comment>
<evidence type="ECO:0000256" key="1">
    <source>
        <dbReference type="ARBA" id="ARBA00023125"/>
    </source>
</evidence>
<dbReference type="SMART" id="SM00421">
    <property type="entry name" value="HTH_LUXR"/>
    <property type="match status" value="1"/>
</dbReference>
<comment type="caution">
    <text evidence="4">The sequence shown here is derived from an EMBL/GenBank/DDBJ whole genome shotgun (WGS) entry which is preliminary data.</text>
</comment>
<dbReference type="Gene3D" id="1.10.10.10">
    <property type="entry name" value="Winged helix-like DNA-binding domain superfamily/Winged helix DNA-binding domain"/>
    <property type="match status" value="1"/>
</dbReference>
<dbReference type="PROSITE" id="PS50110">
    <property type="entry name" value="RESPONSE_REGULATORY"/>
    <property type="match status" value="1"/>
</dbReference>
<dbReference type="GO" id="GO:0006355">
    <property type="term" value="P:regulation of DNA-templated transcription"/>
    <property type="evidence" value="ECO:0007669"/>
    <property type="project" value="InterPro"/>
</dbReference>
<feature type="domain" description="Response regulatory" evidence="3">
    <location>
        <begin position="8"/>
        <end position="117"/>
    </location>
</feature>
<dbReference type="Gene3D" id="3.40.50.2300">
    <property type="match status" value="1"/>
</dbReference>
<evidence type="ECO:0000259" key="3">
    <source>
        <dbReference type="PROSITE" id="PS50110"/>
    </source>
</evidence>
<accession>A0A7Z0WRB2</accession>
<keyword evidence="5" id="KW-1185">Reference proteome</keyword>
<dbReference type="SUPFAM" id="SSF46894">
    <property type="entry name" value="C-terminal effector domain of the bipartite response regulators"/>
    <property type="match status" value="1"/>
</dbReference>
<protein>
    <recommendedName>
        <fullName evidence="3">Response regulatory domain-containing protein</fullName>
    </recommendedName>
</protein>
<proteinExistence type="predicted"/>
<evidence type="ECO:0000313" key="4">
    <source>
        <dbReference type="EMBL" id="OLF11163.1"/>
    </source>
</evidence>
<dbReference type="InterPro" id="IPR016032">
    <property type="entry name" value="Sig_transdc_resp-reg_C-effctor"/>
</dbReference>
<dbReference type="OrthoDB" id="3394607at2"/>
<keyword evidence="1" id="KW-0238">DNA-binding</keyword>
<dbReference type="GO" id="GO:0000160">
    <property type="term" value="P:phosphorelay signal transduction system"/>
    <property type="evidence" value="ECO:0007669"/>
    <property type="project" value="InterPro"/>
</dbReference>
<dbReference type="InterPro" id="IPR000792">
    <property type="entry name" value="Tscrpt_reg_LuxR_C"/>
</dbReference>
<reference evidence="4 5" key="1">
    <citation type="submission" date="2016-12" db="EMBL/GenBank/DDBJ databases">
        <title>The draft genome sequence of Actinophytocola xinjiangensis.</title>
        <authorList>
            <person name="Wang W."/>
            <person name="Yuan L."/>
        </authorList>
    </citation>
    <scope>NUCLEOTIDE SEQUENCE [LARGE SCALE GENOMIC DNA]</scope>
    <source>
        <strain evidence="4 5">CGMCC 4.4663</strain>
    </source>
</reference>
<dbReference type="Proteomes" id="UP000185696">
    <property type="component" value="Unassembled WGS sequence"/>
</dbReference>
<dbReference type="GO" id="GO:0003677">
    <property type="term" value="F:DNA binding"/>
    <property type="evidence" value="ECO:0007669"/>
    <property type="project" value="UniProtKB-KW"/>
</dbReference>
<name>A0A7Z0WRB2_9PSEU</name>
<dbReference type="PANTHER" id="PTHR43214">
    <property type="entry name" value="TWO-COMPONENT RESPONSE REGULATOR"/>
    <property type="match status" value="1"/>
</dbReference>
<dbReference type="InterPro" id="IPR039420">
    <property type="entry name" value="WalR-like"/>
</dbReference>
<dbReference type="AlphaFoldDB" id="A0A7Z0WRB2"/>
<evidence type="ECO:0000256" key="2">
    <source>
        <dbReference type="PROSITE-ProRule" id="PRU00169"/>
    </source>
</evidence>
<dbReference type="EMBL" id="MSIF01000005">
    <property type="protein sequence ID" value="OLF11163.1"/>
    <property type="molecule type" value="Genomic_DNA"/>
</dbReference>
<dbReference type="InterPro" id="IPR011006">
    <property type="entry name" value="CheY-like_superfamily"/>
</dbReference>
<sequence length="207" mass="22128">MGVTVTVHVAVLDPLPMFRRGVAAALSSLGHHVEEPVDAVAWLRERPGGVVLLTLHSTEDLDRLTALCRLRPRPLVVALPSGDLSSLGVQAMRAGARSVLARAATVPALQRAVSATLGGEAVMPADVADLLVAERGGRPSRRSAPSTQQVALLRRLADGWTVSRLASDTGYSERAMYRLLQSLYQQIGVSTRLEAIILAHEEGWFGN</sequence>
<dbReference type="InterPro" id="IPR036388">
    <property type="entry name" value="WH-like_DNA-bd_sf"/>
</dbReference>
<gene>
    <name evidence="4" type="ORF">BLA60_14355</name>
</gene>
<organism evidence="4 5">
    <name type="scientific">Actinophytocola xinjiangensis</name>
    <dbReference type="NCBI Taxonomy" id="485602"/>
    <lineage>
        <taxon>Bacteria</taxon>
        <taxon>Bacillati</taxon>
        <taxon>Actinomycetota</taxon>
        <taxon>Actinomycetes</taxon>
        <taxon>Pseudonocardiales</taxon>
        <taxon>Pseudonocardiaceae</taxon>
    </lineage>
</organism>
<dbReference type="InterPro" id="IPR001789">
    <property type="entry name" value="Sig_transdc_resp-reg_receiver"/>
</dbReference>
<dbReference type="SUPFAM" id="SSF52172">
    <property type="entry name" value="CheY-like"/>
    <property type="match status" value="1"/>
</dbReference>